<dbReference type="KEGG" id="sawl:NGM29_05865"/>
<dbReference type="Proteomes" id="UP001056855">
    <property type="component" value="Chromosome"/>
</dbReference>
<dbReference type="RefSeq" id="WP_254159499.1">
    <property type="nucleotide sequence ID" value="NZ_CP100355.1"/>
</dbReference>
<organism evidence="1 2">
    <name type="scientific">Natronosalvus rutilus</name>
    <dbReference type="NCBI Taxonomy" id="2953753"/>
    <lineage>
        <taxon>Archaea</taxon>
        <taxon>Methanobacteriati</taxon>
        <taxon>Methanobacteriota</taxon>
        <taxon>Stenosarchaea group</taxon>
        <taxon>Halobacteria</taxon>
        <taxon>Halobacteriales</taxon>
        <taxon>Natrialbaceae</taxon>
        <taxon>Natronosalvus</taxon>
    </lineage>
</organism>
<proteinExistence type="predicted"/>
<reference evidence="1" key="1">
    <citation type="submission" date="2022-06" db="EMBL/GenBank/DDBJ databases">
        <title>Diverse halophilic archaea isolated from saline environments.</title>
        <authorList>
            <person name="Cui H.-L."/>
        </authorList>
    </citation>
    <scope>NUCLEOTIDE SEQUENCE</scope>
    <source>
        <strain evidence="1">WLHS1</strain>
    </source>
</reference>
<accession>A0A9E7SW93</accession>
<sequence length="117" mass="13376">MTTTTTTHETISAGSTQPTTILEHLDSHYIYLGENTEGRHHHLEEQSATVYLTDHPPERFRPTNAAIYWFHIHGDLEHAESFSLQSVREWVTYIDHVCGWTTPPLLIDATFIQGGFN</sequence>
<gene>
    <name evidence="1" type="ORF">NGM29_05865</name>
</gene>
<evidence type="ECO:0000313" key="2">
    <source>
        <dbReference type="Proteomes" id="UP001056855"/>
    </source>
</evidence>
<protein>
    <submittedName>
        <fullName evidence="1">Uncharacterized protein</fullName>
    </submittedName>
</protein>
<evidence type="ECO:0000313" key="1">
    <source>
        <dbReference type="EMBL" id="UTF54792.1"/>
    </source>
</evidence>
<dbReference type="GeneID" id="73289553"/>
<keyword evidence="2" id="KW-1185">Reference proteome</keyword>
<name>A0A9E7SW93_9EURY</name>
<dbReference type="AlphaFoldDB" id="A0A9E7SW93"/>
<dbReference type="EMBL" id="CP100355">
    <property type="protein sequence ID" value="UTF54792.1"/>
    <property type="molecule type" value="Genomic_DNA"/>
</dbReference>